<accession>A0A0H2S436</accession>
<dbReference type="STRING" id="27342.A0A0H2S436"/>
<dbReference type="SUPFAM" id="SSF48371">
    <property type="entry name" value="ARM repeat"/>
    <property type="match status" value="1"/>
</dbReference>
<protein>
    <submittedName>
        <fullName evidence="5">ARM repeat-containing protein</fullName>
    </submittedName>
</protein>
<dbReference type="GO" id="GO:0000288">
    <property type="term" value="P:nuclear-transcribed mRNA catabolic process, deadenylation-dependent decay"/>
    <property type="evidence" value="ECO:0007669"/>
    <property type="project" value="TreeGrafter"/>
</dbReference>
<feature type="repeat" description="Pumilio" evidence="2">
    <location>
        <begin position="170"/>
        <end position="208"/>
    </location>
</feature>
<dbReference type="PROSITE" id="PS50303">
    <property type="entry name" value="PUM_HD"/>
    <property type="match status" value="1"/>
</dbReference>
<dbReference type="PANTHER" id="PTHR47093">
    <property type="entry name" value="PROTEIN JSN1-RELATED"/>
    <property type="match status" value="1"/>
</dbReference>
<dbReference type="AlphaFoldDB" id="A0A0H2S436"/>
<evidence type="ECO:0000259" key="4">
    <source>
        <dbReference type="PROSITE" id="PS50303"/>
    </source>
</evidence>
<name>A0A0H2S436_9AGAM</name>
<dbReference type="EMBL" id="KQ085891">
    <property type="protein sequence ID" value="KLO18862.1"/>
    <property type="molecule type" value="Genomic_DNA"/>
</dbReference>
<evidence type="ECO:0000313" key="6">
    <source>
        <dbReference type="Proteomes" id="UP000053477"/>
    </source>
</evidence>
<dbReference type="InterPro" id="IPR011989">
    <property type="entry name" value="ARM-like"/>
</dbReference>
<dbReference type="InterPro" id="IPR016024">
    <property type="entry name" value="ARM-type_fold"/>
</dbReference>
<gene>
    <name evidence="5" type="ORF">SCHPADRAFT_103127</name>
</gene>
<dbReference type="Pfam" id="PF00806">
    <property type="entry name" value="PUF"/>
    <property type="match status" value="3"/>
</dbReference>
<dbReference type="OrthoDB" id="2017782at2759"/>
<dbReference type="GO" id="GO:0003723">
    <property type="term" value="F:RNA binding"/>
    <property type="evidence" value="ECO:0007669"/>
    <property type="project" value="InterPro"/>
</dbReference>
<evidence type="ECO:0000256" key="3">
    <source>
        <dbReference type="SAM" id="MobiDB-lite"/>
    </source>
</evidence>
<dbReference type="Gene3D" id="1.25.10.10">
    <property type="entry name" value="Leucine-rich Repeat Variant"/>
    <property type="match status" value="1"/>
</dbReference>
<evidence type="ECO:0000313" key="5">
    <source>
        <dbReference type="EMBL" id="KLO18862.1"/>
    </source>
</evidence>
<organism evidence="5 6">
    <name type="scientific">Schizopora paradoxa</name>
    <dbReference type="NCBI Taxonomy" id="27342"/>
    <lineage>
        <taxon>Eukaryota</taxon>
        <taxon>Fungi</taxon>
        <taxon>Dikarya</taxon>
        <taxon>Basidiomycota</taxon>
        <taxon>Agaricomycotina</taxon>
        <taxon>Agaricomycetes</taxon>
        <taxon>Hymenochaetales</taxon>
        <taxon>Schizoporaceae</taxon>
        <taxon>Schizopora</taxon>
    </lineage>
</organism>
<feature type="domain" description="PUM-HD" evidence="4">
    <location>
        <begin position="33"/>
        <end position="388"/>
    </location>
</feature>
<reference evidence="5 6" key="1">
    <citation type="submission" date="2015-04" db="EMBL/GenBank/DDBJ databases">
        <title>Complete genome sequence of Schizopora paradoxa KUC8140, a cosmopolitan wood degrader in East Asia.</title>
        <authorList>
            <consortium name="DOE Joint Genome Institute"/>
            <person name="Min B."/>
            <person name="Park H."/>
            <person name="Jang Y."/>
            <person name="Kim J.-J."/>
            <person name="Kim K.H."/>
            <person name="Pangilinan J."/>
            <person name="Lipzen A."/>
            <person name="Riley R."/>
            <person name="Grigoriev I.V."/>
            <person name="Spatafora J.W."/>
            <person name="Choi I.-G."/>
        </authorList>
    </citation>
    <scope>NUCLEOTIDE SEQUENCE [LARGE SCALE GENOMIC DNA]</scope>
    <source>
        <strain evidence="5 6">KUC8140</strain>
    </source>
</reference>
<evidence type="ECO:0000256" key="1">
    <source>
        <dbReference type="ARBA" id="ARBA00022737"/>
    </source>
</evidence>
<dbReference type="InParanoid" id="A0A0H2S436"/>
<feature type="repeat" description="Pumilio" evidence="2">
    <location>
        <begin position="97"/>
        <end position="132"/>
    </location>
</feature>
<dbReference type="SMART" id="SM00025">
    <property type="entry name" value="Pumilio"/>
    <property type="match status" value="5"/>
</dbReference>
<dbReference type="InterPro" id="IPR033133">
    <property type="entry name" value="PUM-HD"/>
</dbReference>
<keyword evidence="6" id="KW-1185">Reference proteome</keyword>
<dbReference type="PANTHER" id="PTHR47093:SF1">
    <property type="entry name" value="PROTEIN JSN1-RELATED"/>
    <property type="match status" value="1"/>
</dbReference>
<keyword evidence="1" id="KW-0677">Repeat</keyword>
<dbReference type="FunCoup" id="A0A0H2S436">
    <property type="interactions" value="4"/>
</dbReference>
<evidence type="ECO:0000256" key="2">
    <source>
        <dbReference type="PROSITE-ProRule" id="PRU00317"/>
    </source>
</evidence>
<dbReference type="Proteomes" id="UP000053477">
    <property type="component" value="Unassembled WGS sequence"/>
</dbReference>
<dbReference type="InterPro" id="IPR052645">
    <property type="entry name" value="Pumilio_domain_protein"/>
</dbReference>
<proteinExistence type="predicted"/>
<feature type="region of interest" description="Disordered" evidence="3">
    <location>
        <begin position="412"/>
        <end position="439"/>
    </location>
</feature>
<dbReference type="InterPro" id="IPR001313">
    <property type="entry name" value="Pumilio_RNA-bd_rpt"/>
</dbReference>
<sequence length="439" mass="48065">MKVVSLDFEDNKETDDNTFDTVTVIEATTDSPSLGTAIGNSTSSCTGPGTSSSYHSDFPIIERGFKRSWDVTELRELRERLNSNALSIEETDNVASRFMDEIADLASDWLGNTVVQKLFEMCSGSTRFAMLERLAPHLATIGVHKNGTWAAQKIVESVQTPQEISLVTENLKLYVLLLLLDQFGSRVLQCCLRFGSPTSDFIFDAMADRLWVIVQGRFGARAMLACLESNQVTSDQRSRVASAILENAVPLATNPNGTLLLTWLLDTSGIPSRYGLLASRFLPLLPQLCTHKLASSIIFRIVNQNEELEASSRILRSLFVSTGDQTLKGLLNDQVVGVSIVHDILKSYFVDGTIRSEYLNSVKRVLIELEVAGLPAYRKLVEEVGLLAVSPPLPHVYSGEISSASGMTAGSFSTWEQNSGDSPPPPDSPTAVRISMTNH</sequence>
<dbReference type="PROSITE" id="PS50302">
    <property type="entry name" value="PUM"/>
    <property type="match status" value="2"/>
</dbReference>